<dbReference type="GO" id="GO:0005516">
    <property type="term" value="F:calmodulin binding"/>
    <property type="evidence" value="ECO:0007669"/>
    <property type="project" value="TreeGrafter"/>
</dbReference>
<dbReference type="InterPro" id="IPR027080">
    <property type="entry name" value="Unc-13"/>
</dbReference>
<dbReference type="GO" id="GO:0019992">
    <property type="term" value="F:diacylglycerol binding"/>
    <property type="evidence" value="ECO:0007669"/>
    <property type="project" value="InterPro"/>
</dbReference>
<reference evidence="1" key="2">
    <citation type="submission" date="2004-02" db="EMBL/GenBank/DDBJ databases">
        <authorList>
            <consortium name="Genoscope"/>
            <consortium name="Whitehead Institute Centre for Genome Research"/>
        </authorList>
    </citation>
    <scope>NUCLEOTIDE SEQUENCE</scope>
</reference>
<reference evidence="1" key="1">
    <citation type="journal article" date="2004" name="Nature">
        <title>Genome duplication in the teleost fish Tetraodon nigroviridis reveals the early vertebrate proto-karyotype.</title>
        <authorList>
            <person name="Jaillon O."/>
            <person name="Aury J.-M."/>
            <person name="Brunet F."/>
            <person name="Petit J.-L."/>
            <person name="Stange-Thomann N."/>
            <person name="Mauceli E."/>
            <person name="Bouneau L."/>
            <person name="Fischer C."/>
            <person name="Ozouf-Costaz C."/>
            <person name="Bernot A."/>
            <person name="Nicaud S."/>
            <person name="Jaffe D."/>
            <person name="Fisher S."/>
            <person name="Lutfalla G."/>
            <person name="Dossat C."/>
            <person name="Segurens B."/>
            <person name="Dasilva C."/>
            <person name="Salanoubat M."/>
            <person name="Levy M."/>
            <person name="Boudet N."/>
            <person name="Castellano S."/>
            <person name="Anthouard V."/>
            <person name="Jubin C."/>
            <person name="Castelli V."/>
            <person name="Katinka M."/>
            <person name="Vacherie B."/>
            <person name="Biemont C."/>
            <person name="Skalli Z."/>
            <person name="Cattolico L."/>
            <person name="Poulain J."/>
            <person name="De Berardinis V."/>
            <person name="Cruaud C."/>
            <person name="Duprat S."/>
            <person name="Brottier P."/>
            <person name="Coutanceau J.-P."/>
            <person name="Gouzy J."/>
            <person name="Parra G."/>
            <person name="Lardier G."/>
            <person name="Chapple C."/>
            <person name="McKernan K.J."/>
            <person name="McEwan P."/>
            <person name="Bosak S."/>
            <person name="Kellis M."/>
            <person name="Volff J.-N."/>
            <person name="Guigo R."/>
            <person name="Zody M.C."/>
            <person name="Mesirov J."/>
            <person name="Lindblad-Toh K."/>
            <person name="Birren B."/>
            <person name="Nusbaum C."/>
            <person name="Kahn D."/>
            <person name="Robinson-Rechavi M."/>
            <person name="Laudet V."/>
            <person name="Schachter V."/>
            <person name="Quetier F."/>
            <person name="Saurin W."/>
            <person name="Scarpelli C."/>
            <person name="Wincker P."/>
            <person name="Lander E.S."/>
            <person name="Weissenbach J."/>
            <person name="Roest Crollius H."/>
        </authorList>
    </citation>
    <scope>NUCLEOTIDE SEQUENCE [LARGE SCALE GENOMIC DNA]</scope>
</reference>
<dbReference type="GO" id="GO:0030672">
    <property type="term" value="C:synaptic vesicle membrane"/>
    <property type="evidence" value="ECO:0007669"/>
    <property type="project" value="TreeGrafter"/>
</dbReference>
<feature type="non-terminal residue" evidence="1">
    <location>
        <position position="1"/>
    </location>
</feature>
<dbReference type="GO" id="GO:0043195">
    <property type="term" value="C:terminal bouton"/>
    <property type="evidence" value="ECO:0007669"/>
    <property type="project" value="TreeGrafter"/>
</dbReference>
<protein>
    <submittedName>
        <fullName evidence="1">(spotted green pufferfish) hypothetical protein</fullName>
    </submittedName>
</protein>
<dbReference type="GO" id="GO:0016082">
    <property type="term" value="P:synaptic vesicle priming"/>
    <property type="evidence" value="ECO:0007669"/>
    <property type="project" value="TreeGrafter"/>
</dbReference>
<dbReference type="GO" id="GO:0099525">
    <property type="term" value="P:presynaptic dense core vesicle exocytosis"/>
    <property type="evidence" value="ECO:0007669"/>
    <property type="project" value="TreeGrafter"/>
</dbReference>
<dbReference type="KEGG" id="tng:GSTEN00007138G001"/>
<dbReference type="GO" id="GO:0017075">
    <property type="term" value="F:syntaxin-1 binding"/>
    <property type="evidence" value="ECO:0007669"/>
    <property type="project" value="TreeGrafter"/>
</dbReference>
<dbReference type="PANTHER" id="PTHR10480:SF2">
    <property type="entry name" value="PROTEIN UNC-13 HOMOLOG C"/>
    <property type="match status" value="1"/>
</dbReference>
<sequence>KDNFPAGNSERLQDLKSTVDLLTSIAFFRMKVN</sequence>
<accession>Q4T4V0</accession>
<comment type="caution">
    <text evidence="1">The sequence shown here is derived from an EMBL/GenBank/DDBJ whole genome shotgun (WGS) entry which is preliminary data.</text>
</comment>
<proteinExistence type="predicted"/>
<evidence type="ECO:0000313" key="1">
    <source>
        <dbReference type="EMBL" id="CAF92082.1"/>
    </source>
</evidence>
<dbReference type="OrthoDB" id="10053234at2759"/>
<organism evidence="1">
    <name type="scientific">Tetraodon nigroviridis</name>
    <name type="common">Spotted green pufferfish</name>
    <name type="synonym">Chelonodon nigroviridis</name>
    <dbReference type="NCBI Taxonomy" id="99883"/>
    <lineage>
        <taxon>Eukaryota</taxon>
        <taxon>Metazoa</taxon>
        <taxon>Chordata</taxon>
        <taxon>Craniata</taxon>
        <taxon>Vertebrata</taxon>
        <taxon>Euteleostomi</taxon>
        <taxon>Actinopterygii</taxon>
        <taxon>Neopterygii</taxon>
        <taxon>Teleostei</taxon>
        <taxon>Neoteleostei</taxon>
        <taxon>Acanthomorphata</taxon>
        <taxon>Eupercaria</taxon>
        <taxon>Tetraodontiformes</taxon>
        <taxon>Tetradontoidea</taxon>
        <taxon>Tetraodontidae</taxon>
        <taxon>Tetraodon</taxon>
    </lineage>
</organism>
<dbReference type="GO" id="GO:0016081">
    <property type="term" value="P:synaptic vesicle docking"/>
    <property type="evidence" value="ECO:0007669"/>
    <property type="project" value="TreeGrafter"/>
</dbReference>
<dbReference type="GO" id="GO:0061789">
    <property type="term" value="P:dense core granule priming"/>
    <property type="evidence" value="ECO:0007669"/>
    <property type="project" value="TreeGrafter"/>
</dbReference>
<dbReference type="AlphaFoldDB" id="Q4T4V0"/>
<dbReference type="GO" id="GO:0042734">
    <property type="term" value="C:presynaptic membrane"/>
    <property type="evidence" value="ECO:0007669"/>
    <property type="project" value="TreeGrafter"/>
</dbReference>
<dbReference type="GO" id="GO:0098831">
    <property type="term" value="C:presynaptic active zone cytoplasmic component"/>
    <property type="evidence" value="ECO:0007669"/>
    <property type="project" value="TreeGrafter"/>
</dbReference>
<feature type="non-terminal residue" evidence="1">
    <location>
        <position position="33"/>
    </location>
</feature>
<dbReference type="PANTHER" id="PTHR10480">
    <property type="entry name" value="PROTEIN UNC-13 HOMOLOG"/>
    <property type="match status" value="1"/>
</dbReference>
<dbReference type="GO" id="GO:0035249">
    <property type="term" value="P:synaptic transmission, glutamatergic"/>
    <property type="evidence" value="ECO:0007669"/>
    <property type="project" value="TreeGrafter"/>
</dbReference>
<dbReference type="GO" id="GO:0031594">
    <property type="term" value="C:neuromuscular junction"/>
    <property type="evidence" value="ECO:0007669"/>
    <property type="project" value="TreeGrafter"/>
</dbReference>
<gene>
    <name evidence="1" type="ORF">GSTENG00007138001</name>
</gene>
<name>Q4T4V0_TETNG</name>
<dbReference type="EMBL" id="CAAE01009532">
    <property type="protein sequence ID" value="CAF92082.1"/>
    <property type="molecule type" value="Genomic_DNA"/>
</dbReference>